<keyword evidence="5" id="KW-0472">Membrane</keyword>
<accession>A0A7R9Q0T4</accession>
<dbReference type="OrthoDB" id="10258141at2759"/>
<evidence type="ECO:0008006" key="9">
    <source>
        <dbReference type="Google" id="ProtNLM"/>
    </source>
</evidence>
<dbReference type="EMBL" id="CAJPIZ010005303">
    <property type="protein sequence ID" value="CAG2108467.1"/>
    <property type="molecule type" value="Genomic_DNA"/>
</dbReference>
<dbReference type="Gene3D" id="1.25.40.660">
    <property type="entry name" value="Vacuolar protein sorting-associated protein 35, helical subcomplex Vps35-C"/>
    <property type="match status" value="1"/>
</dbReference>
<evidence type="ECO:0000256" key="3">
    <source>
        <dbReference type="ARBA" id="ARBA00022448"/>
    </source>
</evidence>
<dbReference type="InterPro" id="IPR042491">
    <property type="entry name" value="Vps35_C"/>
</dbReference>
<keyword evidence="8" id="KW-1185">Reference proteome</keyword>
<dbReference type="Proteomes" id="UP000759131">
    <property type="component" value="Unassembled WGS sequence"/>
</dbReference>
<dbReference type="PANTHER" id="PTHR11099:SF0">
    <property type="entry name" value="VACUOLAR PROTEIN SORTING-ASSOCIATED PROTEIN 35"/>
    <property type="match status" value="1"/>
</dbReference>
<protein>
    <recommendedName>
        <fullName evidence="9">Vacuolar protein sorting-associated protein 35</fullName>
    </recommendedName>
</protein>
<evidence type="ECO:0000256" key="6">
    <source>
        <dbReference type="SAM" id="MobiDB-lite"/>
    </source>
</evidence>
<keyword evidence="4" id="KW-0653">Protein transport</keyword>
<evidence type="ECO:0000313" key="7">
    <source>
        <dbReference type="EMBL" id="CAD7628037.1"/>
    </source>
</evidence>
<evidence type="ECO:0000256" key="1">
    <source>
        <dbReference type="ARBA" id="ARBA00004170"/>
    </source>
</evidence>
<dbReference type="Pfam" id="PF03635">
    <property type="entry name" value="Vps35"/>
    <property type="match status" value="1"/>
</dbReference>
<organism evidence="7">
    <name type="scientific">Medioppia subpectinata</name>
    <dbReference type="NCBI Taxonomy" id="1979941"/>
    <lineage>
        <taxon>Eukaryota</taxon>
        <taxon>Metazoa</taxon>
        <taxon>Ecdysozoa</taxon>
        <taxon>Arthropoda</taxon>
        <taxon>Chelicerata</taxon>
        <taxon>Arachnida</taxon>
        <taxon>Acari</taxon>
        <taxon>Acariformes</taxon>
        <taxon>Sarcoptiformes</taxon>
        <taxon>Oribatida</taxon>
        <taxon>Brachypylina</taxon>
        <taxon>Oppioidea</taxon>
        <taxon>Oppiidae</taxon>
        <taxon>Medioppia</taxon>
    </lineage>
</organism>
<name>A0A7R9Q0T4_9ACAR</name>
<feature type="non-terminal residue" evidence="7">
    <location>
        <position position="1"/>
    </location>
</feature>
<evidence type="ECO:0000313" key="8">
    <source>
        <dbReference type="Proteomes" id="UP000759131"/>
    </source>
</evidence>
<dbReference type="GO" id="GO:0030906">
    <property type="term" value="C:retromer, cargo-selective complex"/>
    <property type="evidence" value="ECO:0007669"/>
    <property type="project" value="InterPro"/>
</dbReference>
<reference evidence="7" key="1">
    <citation type="submission" date="2020-11" db="EMBL/GenBank/DDBJ databases">
        <authorList>
            <person name="Tran Van P."/>
        </authorList>
    </citation>
    <scope>NUCLEOTIDE SEQUENCE</scope>
</reference>
<dbReference type="GO" id="GO:0006886">
    <property type="term" value="P:intracellular protein transport"/>
    <property type="evidence" value="ECO:0007669"/>
    <property type="project" value="TreeGrafter"/>
</dbReference>
<dbReference type="PANTHER" id="PTHR11099">
    <property type="entry name" value="VACUOLAR SORTING PROTEIN 35"/>
    <property type="match status" value="1"/>
</dbReference>
<dbReference type="GO" id="GO:0042147">
    <property type="term" value="P:retrograde transport, endosome to Golgi"/>
    <property type="evidence" value="ECO:0007669"/>
    <property type="project" value="InterPro"/>
</dbReference>
<dbReference type="InterPro" id="IPR005378">
    <property type="entry name" value="Vps35"/>
</dbReference>
<dbReference type="GO" id="GO:0005770">
    <property type="term" value="C:late endosome"/>
    <property type="evidence" value="ECO:0007669"/>
    <property type="project" value="TreeGrafter"/>
</dbReference>
<gene>
    <name evidence="7" type="ORF">OSB1V03_LOCUS8460</name>
</gene>
<evidence type="ECO:0000256" key="2">
    <source>
        <dbReference type="ARBA" id="ARBA00006536"/>
    </source>
</evidence>
<dbReference type="PIRSF" id="PIRSF009375">
    <property type="entry name" value="Retromer_Vps35"/>
    <property type="match status" value="1"/>
</dbReference>
<evidence type="ECO:0000256" key="4">
    <source>
        <dbReference type="ARBA" id="ARBA00022927"/>
    </source>
</evidence>
<dbReference type="AlphaFoldDB" id="A0A7R9Q0T4"/>
<dbReference type="GO" id="GO:0005829">
    <property type="term" value="C:cytosol"/>
    <property type="evidence" value="ECO:0007669"/>
    <property type="project" value="GOC"/>
</dbReference>
<keyword evidence="3" id="KW-0813">Transport</keyword>
<evidence type="ECO:0000256" key="5">
    <source>
        <dbReference type="ARBA" id="ARBA00023136"/>
    </source>
</evidence>
<dbReference type="EMBL" id="OC859878">
    <property type="protein sequence ID" value="CAD7628037.1"/>
    <property type="molecule type" value="Genomic_DNA"/>
</dbReference>
<feature type="region of interest" description="Disordered" evidence="6">
    <location>
        <begin position="1"/>
        <end position="26"/>
    </location>
</feature>
<comment type="similarity">
    <text evidence="2">Belongs to the VPS35 family.</text>
</comment>
<comment type="subcellular location">
    <subcellularLocation>
        <location evidence="1">Membrane</location>
        <topology evidence="1">Peripheral membrane protein</topology>
    </subcellularLocation>
</comment>
<sequence length="832" mass="94850">PLPPEEDIPPKKTMPLERTTPMASPTEEQQEKLLDDSLGVVKVQSFQMKCCLDKGKLMEALKHASNMLSELRTSLLSPKSYYELYMSVTDQLRHLEMYLLDEFQRGRKMADLYELVQYAGNIIPRLYLLITVGLVYMKTTPGCRKDILKDLVEMCRGVQHPLRGLFLRNYLLQSCRNVLPDVTEDVILSSGDVKEDRPGCVQDSIDFILLNFAEMNKLWVRMQHIGHTREKDRREKERLELRLLVGTNLVRLSQLESVDLEVYKKVVLPGILEQVVSCRDSIAQEYLMECLIQVFPDEFHLATLQPFLSSCAQLTQNVNVKNIIIALIDRLAMSKDIELPADLFDIFAKQISQIITTRNDISLEDIVLMKGSLINFSLKKISDVSKREESVNCVLDNALTVIKDKNQTNVPLRSNLGKELFKFFKLPLNCGSTNGVTGLSPIKMSLKLKAYKDLLKQTAAYDLHKEVTLSLINSALEHNTDVEAVAEEDRLSRAEIETFLSEICDPLINGKNGDIGVIDENDEDFIDEQLLLSRFIHFLFLPQAMQESEHTGNYFLLLKAFRKTLAAGGPKRIRYTYPSLVFEAFKLALRFSAEGQSAADGEDKDDKWEKKCQLVFQFVNKMIGSLMKESNCCELCLKLYLQSAQNAAKTGVENRETIAYEFISQAFSIYEEEINDSKSQLFCLLLIISTVKDIEFEIEDNYSPLKSQCCLNGAKLVKKSDQIRAILAASLLYVNNKTNEVESELMKCINKCCKIASNVLDVELQLQLYVEILSHLTLLLRLNNKDIEEVCMKLVEKIDEQSKETALSELIERQYINNISLLKHKDIVKSND</sequence>
<proteinExistence type="inferred from homology"/>